<dbReference type="InterPro" id="IPR014016">
    <property type="entry name" value="UvrD-like_ATP-bd"/>
</dbReference>
<dbReference type="GO" id="GO:0000287">
    <property type="term" value="F:magnesium ion binding"/>
    <property type="evidence" value="ECO:0007669"/>
    <property type="project" value="UniProtKB-UniRule"/>
</dbReference>
<comment type="function">
    <text evidence="15">A helicase/nuclease that prepares dsDNA breaks (DSB) for recombinational DNA repair. Binds to DSBs and unwinds DNA via a highly rapid and processive ATP-dependent bidirectional helicase activity. Unwinds dsDNA until it encounters a Chi (crossover hotspot instigator) sequence from the 3' direction. Cuts ssDNA a few nucleotides 3' to the Chi site. The properties and activities of the enzyme are changed at Chi. The Chi-altered holoenzyme produces a long 3'-ssDNA overhang and facilitates RecA-binding to the ssDNA for homologous DNA recombination and repair. Holoenzyme degrades any linearized DNA that is unable to undergo homologous recombination. In the holoenzyme this subunit contributes ATPase, 3'-5' helicase, exonuclease activity and loads RecA onto ssDNA.</text>
</comment>
<comment type="domain">
    <text evidence="15">The C-terminal domain has nuclease activity and interacts with RecD. It interacts with RecA, facilitating its loading onto ssDNA.</text>
</comment>
<dbReference type="InterPro" id="IPR014017">
    <property type="entry name" value="DNA_helicase_UvrD-like_C"/>
</dbReference>
<reference evidence="19 20" key="1">
    <citation type="submission" date="2018-08" db="EMBL/GenBank/DDBJ databases">
        <title>Genomic Encyclopedia of Type Strains, Phase IV (KMG-IV): sequencing the most valuable type-strain genomes for metagenomic binning, comparative biology and taxonomic classification.</title>
        <authorList>
            <person name="Goeker M."/>
        </authorList>
    </citation>
    <scope>NUCLEOTIDE SEQUENCE [LARGE SCALE GENOMIC DNA]</scope>
    <source>
        <strain evidence="19 20">DSM 26022</strain>
    </source>
</reference>
<keyword evidence="4 15" id="KW-0227">DNA damage</keyword>
<keyword evidence="12 15" id="KW-0413">Isomerase</keyword>
<evidence type="ECO:0000259" key="18">
    <source>
        <dbReference type="PROSITE" id="PS51217"/>
    </source>
</evidence>
<evidence type="ECO:0000313" key="20">
    <source>
        <dbReference type="Proteomes" id="UP000256774"/>
    </source>
</evidence>
<proteinExistence type="inferred from homology"/>
<evidence type="ECO:0000256" key="16">
    <source>
        <dbReference type="PROSITE-ProRule" id="PRU00560"/>
    </source>
</evidence>
<feature type="domain" description="UvrD-like helicase C-terminal" evidence="18">
    <location>
        <begin position="508"/>
        <end position="788"/>
    </location>
</feature>
<comment type="caution">
    <text evidence="19">The sequence shown here is derived from an EMBL/GenBank/DDBJ whole genome shotgun (WGS) entry which is preliminary data.</text>
</comment>
<dbReference type="GO" id="GO:0043138">
    <property type="term" value="F:3'-5' DNA helicase activity"/>
    <property type="evidence" value="ECO:0007669"/>
    <property type="project" value="UniProtKB-UniRule"/>
</dbReference>
<evidence type="ECO:0000256" key="11">
    <source>
        <dbReference type="ARBA" id="ARBA00023204"/>
    </source>
</evidence>
<evidence type="ECO:0000256" key="2">
    <source>
        <dbReference type="ARBA" id="ARBA00022723"/>
    </source>
</evidence>
<name>A0A3E0H4L2_9GAMM</name>
<dbReference type="EC" id="3.1.11.5" evidence="15"/>
<dbReference type="Gene3D" id="1.10.3170.10">
    <property type="entry name" value="Recbcd, chain B, domain 2"/>
    <property type="match status" value="1"/>
</dbReference>
<organism evidence="19 20">
    <name type="scientific">Paraperlucidibaca baekdonensis</name>
    <dbReference type="NCBI Taxonomy" id="748120"/>
    <lineage>
        <taxon>Bacteria</taxon>
        <taxon>Pseudomonadati</taxon>
        <taxon>Pseudomonadota</taxon>
        <taxon>Gammaproteobacteria</taxon>
        <taxon>Moraxellales</taxon>
        <taxon>Moraxellaceae</taxon>
        <taxon>Paraperlucidibaca</taxon>
    </lineage>
</organism>
<feature type="domain" description="UvrD-like helicase ATP-binding" evidence="17">
    <location>
        <begin position="3"/>
        <end position="479"/>
    </location>
</feature>
<dbReference type="Gene3D" id="1.10.486.10">
    <property type="entry name" value="PCRA, domain 4"/>
    <property type="match status" value="1"/>
</dbReference>
<comment type="cofactor">
    <cofactor evidence="15">
        <name>Mg(2+)</name>
        <dbReference type="ChEBI" id="CHEBI:18420"/>
    </cofactor>
    <text evidence="15">Binds 1 Mg(2+) ion per subunit.</text>
</comment>
<evidence type="ECO:0000259" key="17">
    <source>
        <dbReference type="PROSITE" id="PS51198"/>
    </source>
</evidence>
<evidence type="ECO:0000256" key="10">
    <source>
        <dbReference type="ARBA" id="ARBA00023125"/>
    </source>
</evidence>
<keyword evidence="1 15" id="KW-0540">Nuclease</keyword>
<feature type="region of interest" description="DNA-binding and helicase activity, interacts with RecC" evidence="15">
    <location>
        <begin position="1"/>
        <end position="903"/>
    </location>
</feature>
<dbReference type="GO" id="GO:0009338">
    <property type="term" value="C:exodeoxyribonuclease V complex"/>
    <property type="evidence" value="ECO:0007669"/>
    <property type="project" value="TreeGrafter"/>
</dbReference>
<feature type="active site" description="For nuclease activity" evidence="15">
    <location>
        <position position="1150"/>
    </location>
</feature>
<feature type="binding site" evidence="16">
    <location>
        <begin position="24"/>
        <end position="31"/>
    </location>
    <ligand>
        <name>ATP</name>
        <dbReference type="ChEBI" id="CHEBI:30616"/>
    </ligand>
</feature>
<keyword evidence="6 15" id="KW-0347">Helicase</keyword>
<evidence type="ECO:0000256" key="15">
    <source>
        <dbReference type="HAMAP-Rule" id="MF_01485"/>
    </source>
</evidence>
<keyword evidence="5 15" id="KW-0378">Hydrolase</keyword>
<protein>
    <recommendedName>
        <fullName evidence="15">RecBCD enzyme subunit RecB</fullName>
        <ecNumber evidence="15">3.1.11.5</ecNumber>
        <ecNumber evidence="15">5.6.2.4</ecNumber>
    </recommendedName>
    <alternativeName>
        <fullName evidence="15">DNA 3'-5' helicase subunit RecB</fullName>
    </alternativeName>
    <alternativeName>
        <fullName evidence="15">Exonuclease V subunit RecB</fullName>
        <shortName evidence="15">ExoV subunit RecB</shortName>
    </alternativeName>
    <alternativeName>
        <fullName evidence="15">Helicase/nuclease RecBCD subunit RecB</fullName>
    </alternativeName>
</protein>
<dbReference type="PANTHER" id="PTHR11070:SF23">
    <property type="entry name" value="RECBCD ENZYME SUBUNIT RECB"/>
    <property type="match status" value="1"/>
</dbReference>
<dbReference type="GO" id="GO:0016887">
    <property type="term" value="F:ATP hydrolysis activity"/>
    <property type="evidence" value="ECO:0007669"/>
    <property type="project" value="RHEA"/>
</dbReference>
<evidence type="ECO:0000256" key="9">
    <source>
        <dbReference type="ARBA" id="ARBA00022842"/>
    </source>
</evidence>
<sequence length="1247" mass="138760">MSASLRQELNVLGLPLDGIQLIEASAGTGKTFTIALLYVRLVLGHDARVAACRGRSFSPAELVVLTFTDAAAGELRDRIRARLSEAALAFSISHSDDPYLQALIDDYAHDDHAIAAQRLRDAEQRLDEAEIGTIHSWCLRVLQQHAFASGSLFQQRLRSDVDSLRLQVVRDVWRQWFYGQSPALLGVIHRIWPSPDALDKSLKPLLDAPQAALCHGDKQPGGQYWQAILATYERQLTKRSQDAKALWQAWLADGQTVTDLLLAEKRFNARSIDVDVLAALPELMRAWQGEGELDAKHSRPMLKTLAKYFAPADDGRSFLAHKVKVAHVMPEHPLIDQTTAFIKAAIGEVQFKIDLLTALRQEVGHQLDMQLREAAELTFDDVLTRLYEALHGESGEAFAALLRQRFPVALIDEFQDTDPIQFGIFQRLYQHADAQALILIGDPKQAIYSFRGADLPTYFAARALASRPIHTLLTNFRTDASVIAGINHFYREAMQREGGAFAQTGSDELIYDDAKAHQVNSRLHEFKEGKWSPVLGVQIEWQSQAELMSSGIARKQLAEQTAQRIAGWLNASDHGELMISEHAQRRALGPGDIAVLVRKGIEAKAMREALSRVGVPCVYGSDRDSVFASSEAEAVQYWLEAMASPSDERRLRLSLATAPLGLSWQTLQACRDDEAMWERELERVHRLALVWRRHGVLAALRQWLFAHDVPARLLHPDRVDGERALTNILHIAELLQQAATHLHGEQALIRYLAEQRSGQGTRAGEEALVRLESDERRVRIVTVHQSKGLEYPVVCLPFSAMPSLPPKFASTRYHRDGQLIVDLGPDDAAKALAKREQLEEELRLFYVAVTRAKYLLWMAVAPVAQGNSQTRVGDHTAWQWLFAGHQALTPEALSAGMEALLGARELCSLVPAPASQWQPQACDDALLPAREFAPLHQPFWQIASYSRLRFQAATQSPSEANFLDEPAAEIASVVDVTTPAGASIAAPSIPAPSALPRGAAVGTFWHSLLELAAEQQFASSADNLAVLDAALERQCQAHGWQAAMPVWQQDIRRWLSRSLNTEYSTLNARSQAAAVALAGTGLADLQQFMVEMEFWFSSDAVSTRSLDAVVNAHTLAQRRRPEAESQHLDGLFKGFIDLVFVHEGRYYVADYKSNYLGEEIDNYHPECLAADIAKHRYDMQYSLYLLALHRHLRARLADYDPERHLGGAVYIYLRGWNGEGHGVHIERPETALVDALDALFIGTGAMP</sequence>
<dbReference type="SUPFAM" id="SSF52980">
    <property type="entry name" value="Restriction endonuclease-like"/>
    <property type="match status" value="1"/>
</dbReference>
<dbReference type="InterPro" id="IPR011604">
    <property type="entry name" value="PDDEXK-like_dom_sf"/>
</dbReference>
<evidence type="ECO:0000256" key="4">
    <source>
        <dbReference type="ARBA" id="ARBA00022763"/>
    </source>
</evidence>
<dbReference type="GO" id="GO:0000724">
    <property type="term" value="P:double-strand break repair via homologous recombination"/>
    <property type="evidence" value="ECO:0007669"/>
    <property type="project" value="UniProtKB-UniRule"/>
</dbReference>
<dbReference type="PROSITE" id="PS51198">
    <property type="entry name" value="UVRD_HELICASE_ATP_BIND"/>
    <property type="match status" value="1"/>
</dbReference>
<dbReference type="EMBL" id="QUNR01000003">
    <property type="protein sequence ID" value="REH37764.1"/>
    <property type="molecule type" value="Genomic_DNA"/>
</dbReference>
<dbReference type="NCBIfam" id="TIGR00609">
    <property type="entry name" value="recB"/>
    <property type="match status" value="1"/>
</dbReference>
<dbReference type="PROSITE" id="PS51217">
    <property type="entry name" value="UVRD_HELICASE_CTER"/>
    <property type="match status" value="1"/>
</dbReference>
<keyword evidence="2 15" id="KW-0479">Metal-binding</keyword>
<evidence type="ECO:0000256" key="3">
    <source>
        <dbReference type="ARBA" id="ARBA00022741"/>
    </source>
</evidence>
<feature type="binding site" evidence="15">
    <location>
        <position position="1137"/>
    </location>
    <ligand>
        <name>Mg(2+)</name>
        <dbReference type="ChEBI" id="CHEBI:18420"/>
    </ligand>
</feature>
<evidence type="ECO:0000256" key="14">
    <source>
        <dbReference type="ARBA" id="ARBA00048988"/>
    </source>
</evidence>
<keyword evidence="11 15" id="KW-0234">DNA repair</keyword>
<dbReference type="Pfam" id="PF00580">
    <property type="entry name" value="UvrD-helicase"/>
    <property type="match status" value="1"/>
</dbReference>
<dbReference type="Pfam" id="PF13361">
    <property type="entry name" value="UvrD_C"/>
    <property type="match status" value="1"/>
</dbReference>
<feature type="binding site" evidence="15">
    <location>
        <position position="1150"/>
    </location>
    <ligand>
        <name>Mg(2+)</name>
        <dbReference type="ChEBI" id="CHEBI:18420"/>
    </ligand>
</feature>
<comment type="catalytic activity">
    <reaction evidence="14 15">
        <text>ATP + H2O = ADP + phosphate + H(+)</text>
        <dbReference type="Rhea" id="RHEA:13065"/>
        <dbReference type="ChEBI" id="CHEBI:15377"/>
        <dbReference type="ChEBI" id="CHEBI:15378"/>
        <dbReference type="ChEBI" id="CHEBI:30616"/>
        <dbReference type="ChEBI" id="CHEBI:43474"/>
        <dbReference type="ChEBI" id="CHEBI:456216"/>
        <dbReference type="EC" id="5.6.2.4"/>
    </reaction>
</comment>
<evidence type="ECO:0000256" key="13">
    <source>
        <dbReference type="ARBA" id="ARBA00034617"/>
    </source>
</evidence>
<evidence type="ECO:0000256" key="1">
    <source>
        <dbReference type="ARBA" id="ARBA00022722"/>
    </source>
</evidence>
<dbReference type="Gene3D" id="3.90.320.10">
    <property type="match status" value="1"/>
</dbReference>
<dbReference type="GO" id="GO:0003677">
    <property type="term" value="F:DNA binding"/>
    <property type="evidence" value="ECO:0007669"/>
    <property type="project" value="UniProtKB-UniRule"/>
</dbReference>
<gene>
    <name evidence="15" type="primary">recB</name>
    <name evidence="19" type="ORF">DFR26_1547</name>
</gene>
<comment type="catalytic activity">
    <reaction evidence="13 15">
        <text>Couples ATP hydrolysis with the unwinding of duplex DNA by translocating in the 3'-5' direction.</text>
        <dbReference type="EC" id="5.6.2.4"/>
    </reaction>
</comment>
<dbReference type="EC" id="5.6.2.4" evidence="15"/>
<keyword evidence="10 15" id="KW-0238">DNA-binding</keyword>
<dbReference type="InterPro" id="IPR011335">
    <property type="entry name" value="Restrct_endonuc-II-like"/>
</dbReference>
<feature type="region of interest" description="Nuclease activity, interacts with RecD and RecA" evidence="15">
    <location>
        <begin position="939"/>
        <end position="1247"/>
    </location>
</feature>
<evidence type="ECO:0000313" key="19">
    <source>
        <dbReference type="EMBL" id="REH37764.1"/>
    </source>
</evidence>
<dbReference type="SUPFAM" id="SSF52540">
    <property type="entry name" value="P-loop containing nucleoside triphosphate hydrolases"/>
    <property type="match status" value="1"/>
</dbReference>
<comment type="domain">
    <text evidence="15">The N-terminal DNA-binding domain is a ssDNA-dependent ATPase and has ATP-dependent 3'-5' helicase function. This domain interacts with RecC.</text>
</comment>
<accession>A0A3E0H4L2</accession>
<keyword evidence="8 15" id="KW-0067">ATP-binding</keyword>
<dbReference type="GO" id="GO:0005829">
    <property type="term" value="C:cytosol"/>
    <property type="evidence" value="ECO:0007669"/>
    <property type="project" value="TreeGrafter"/>
</dbReference>
<dbReference type="Gene3D" id="3.40.50.300">
    <property type="entry name" value="P-loop containing nucleotide triphosphate hydrolases"/>
    <property type="match status" value="2"/>
</dbReference>
<dbReference type="InterPro" id="IPR027417">
    <property type="entry name" value="P-loop_NTPase"/>
</dbReference>
<dbReference type="GO" id="GO:0008854">
    <property type="term" value="F:exodeoxyribonuclease V activity"/>
    <property type="evidence" value="ECO:0007669"/>
    <property type="project" value="UniProtKB-EC"/>
</dbReference>
<comment type="similarity">
    <text evidence="15">Belongs to the helicase family. UvrD subfamily.</text>
</comment>
<evidence type="ECO:0000256" key="6">
    <source>
        <dbReference type="ARBA" id="ARBA00022806"/>
    </source>
</evidence>
<evidence type="ECO:0000256" key="7">
    <source>
        <dbReference type="ARBA" id="ARBA00022839"/>
    </source>
</evidence>
<dbReference type="InterPro" id="IPR004586">
    <property type="entry name" value="RecB"/>
</dbReference>
<dbReference type="InterPro" id="IPR000212">
    <property type="entry name" value="DNA_helicase_UvrD/REP"/>
</dbReference>
<dbReference type="CDD" id="cd22352">
    <property type="entry name" value="RecB_C-like"/>
    <property type="match status" value="1"/>
</dbReference>
<dbReference type="Pfam" id="PF12705">
    <property type="entry name" value="PDDEXK_1"/>
    <property type="match status" value="1"/>
</dbReference>
<evidence type="ECO:0000256" key="5">
    <source>
        <dbReference type="ARBA" id="ARBA00022801"/>
    </source>
</evidence>
<dbReference type="AlphaFoldDB" id="A0A3E0H4L2"/>
<dbReference type="Proteomes" id="UP000256774">
    <property type="component" value="Unassembled WGS sequence"/>
</dbReference>
<dbReference type="RefSeq" id="WP_181899020.1">
    <property type="nucleotide sequence ID" value="NZ_QUNR01000003.1"/>
</dbReference>
<keyword evidence="3 15" id="KW-0547">Nucleotide-binding</keyword>
<dbReference type="HAMAP" id="MF_01485">
    <property type="entry name" value="RecB"/>
    <property type="match status" value="1"/>
</dbReference>
<dbReference type="PANTHER" id="PTHR11070">
    <property type="entry name" value="UVRD / RECB / PCRA DNA HELICASE FAMILY MEMBER"/>
    <property type="match status" value="1"/>
</dbReference>
<evidence type="ECO:0000256" key="12">
    <source>
        <dbReference type="ARBA" id="ARBA00023235"/>
    </source>
</evidence>
<keyword evidence="7 15" id="KW-0269">Exonuclease</keyword>
<dbReference type="GO" id="GO:0005524">
    <property type="term" value="F:ATP binding"/>
    <property type="evidence" value="ECO:0007669"/>
    <property type="project" value="UniProtKB-UniRule"/>
</dbReference>
<feature type="binding site" evidence="15">
    <location>
        <position position="1006"/>
    </location>
    <ligand>
        <name>Mg(2+)</name>
        <dbReference type="ChEBI" id="CHEBI:18420"/>
    </ligand>
</feature>
<keyword evidence="20" id="KW-1185">Reference proteome</keyword>
<comment type="miscellaneous">
    <text evidence="15">In the RecBCD complex, RecB has a slow 3'-5' helicase, an exonuclease activity and loads RecA onto ssDNA, RecD has a fast 5'-3' helicase activity, while RecC stimulates the ATPase and processivity of the RecB helicase and contributes to recognition of the Chi site.</text>
</comment>
<evidence type="ECO:0000256" key="8">
    <source>
        <dbReference type="ARBA" id="ARBA00022840"/>
    </source>
</evidence>
<dbReference type="InterPro" id="IPR038726">
    <property type="entry name" value="PDDEXK_AddAB-type"/>
</dbReference>
<comment type="subunit">
    <text evidence="15">Heterotrimer of RecB, RecC and RecD. All subunits contribute to DNA-binding. Interacts with RecA.</text>
</comment>
<keyword evidence="9 15" id="KW-0460">Magnesium</keyword>
<comment type="catalytic activity">
    <reaction evidence="15">
        <text>Exonucleolytic cleavage (in the presence of ATP) in either 5'- to 3'- or 3'- to 5'-direction to yield 5'-phosphooligonucleotides.</text>
        <dbReference type="EC" id="3.1.11.5"/>
    </reaction>
</comment>